<name>A0ABT3CW04_9BACT</name>
<organism evidence="3 4">
    <name type="scientific">Reichenbachiella ulvae</name>
    <dbReference type="NCBI Taxonomy" id="2980104"/>
    <lineage>
        <taxon>Bacteria</taxon>
        <taxon>Pseudomonadati</taxon>
        <taxon>Bacteroidota</taxon>
        <taxon>Cytophagia</taxon>
        <taxon>Cytophagales</taxon>
        <taxon>Reichenbachiellaceae</taxon>
        <taxon>Reichenbachiella</taxon>
    </lineage>
</organism>
<dbReference type="GO" id="GO:0016798">
    <property type="term" value="F:hydrolase activity, acting on glycosyl bonds"/>
    <property type="evidence" value="ECO:0007669"/>
    <property type="project" value="UniProtKB-KW"/>
</dbReference>
<sequence>MSRWRQDMGIIRCIIIICLFIGMTSCESPEESIACVETDPCDCPQASKEDCQEKEGEEPNEEVDKEEVDYLTLSLDLDKTFQQIKSFGASDAWSIQFVGKNWNENSREKIAELLFSTEFDESNDPKGIGLSTWRFNIGAGSAEQGANSNINDEWRRAEGFLNADGSYDWNKQEGQQWFLERALSYGVDDFTAFLNSPPVSLTRNGMAYSEDGVSANLDEANFDKYADFIVEVLQNMQSKVGVHFDHVSPFNEPQWEWKCCNQEGSPWNNEEMAAMTRVLDEKISTAQIDTKIEVTEAGSLDFLYSNERDSRRNDQIYNFFSPTRDTYIGDLDNVAMSIAGHSYFTTYDLSTLLNTRKLVNDKINEINPELDFIMSEYCILEDHEEIKGSGRDLGMDPALYLARVIHSDLVYANAVSWQWWLAVSPYDYKDGLIYIDHNTVAGNVYESKMLWSLGNYSRFIRPGMTRISLERSDKLSDIAAIEEMLPSAYKSEDEVVIVLVNQTEEAEKVVIEGLSDGYSSIDLFQTSETKSLDHVRTYQDVNSEIIIAARSIVTLVIK</sequence>
<evidence type="ECO:0000313" key="4">
    <source>
        <dbReference type="Proteomes" id="UP001300692"/>
    </source>
</evidence>
<keyword evidence="3" id="KW-0378">Hydrolase</keyword>
<dbReference type="PANTHER" id="PTHR42767:SF1">
    <property type="entry name" value="ENDO-BETA-1,6-GALACTANASE-LIKE DOMAIN-CONTAINING PROTEIN"/>
    <property type="match status" value="1"/>
</dbReference>
<dbReference type="InterPro" id="IPR017853">
    <property type="entry name" value="GH"/>
</dbReference>
<feature type="compositionally biased region" description="Acidic residues" evidence="1">
    <location>
        <begin position="55"/>
        <end position="65"/>
    </location>
</feature>
<keyword evidence="3" id="KW-0326">Glycosidase</keyword>
<reference evidence="3 4" key="1">
    <citation type="submission" date="2022-10" db="EMBL/GenBank/DDBJ databases">
        <title>Comparative genomics and taxonomic characterization of three novel marine species of genus Reichenbachiella exhibiting antioxidant and polysaccharide degradation activities.</title>
        <authorList>
            <person name="Muhammad N."/>
            <person name="Lee Y.-J."/>
            <person name="Ko J."/>
            <person name="Kim S.-G."/>
        </authorList>
    </citation>
    <scope>NUCLEOTIDE SEQUENCE [LARGE SCALE GENOMIC DNA]</scope>
    <source>
        <strain evidence="3 4">ABR2-5</strain>
    </source>
</reference>
<keyword evidence="3" id="KW-0858">Xylan degradation</keyword>
<dbReference type="EMBL" id="JAOYOD010000001">
    <property type="protein sequence ID" value="MCV9387896.1"/>
    <property type="molecule type" value="Genomic_DNA"/>
</dbReference>
<dbReference type="Proteomes" id="UP001300692">
    <property type="component" value="Unassembled WGS sequence"/>
</dbReference>
<dbReference type="SUPFAM" id="SSF51445">
    <property type="entry name" value="(Trans)glycosidases"/>
    <property type="match status" value="1"/>
</dbReference>
<dbReference type="RefSeq" id="WP_264138711.1">
    <property type="nucleotide sequence ID" value="NZ_JAOYOD010000001.1"/>
</dbReference>
<dbReference type="InterPro" id="IPR013780">
    <property type="entry name" value="Glyco_hydro_b"/>
</dbReference>
<dbReference type="PROSITE" id="PS51257">
    <property type="entry name" value="PROKAR_LIPOPROTEIN"/>
    <property type="match status" value="1"/>
</dbReference>
<feature type="domain" description="Endo-beta-1,6-galactanase-like" evidence="2">
    <location>
        <begin position="72"/>
        <end position="434"/>
    </location>
</feature>
<proteinExistence type="predicted"/>
<dbReference type="GO" id="GO:0045493">
    <property type="term" value="P:xylan catabolic process"/>
    <property type="evidence" value="ECO:0007669"/>
    <property type="project" value="UniProtKB-KW"/>
</dbReference>
<gene>
    <name evidence="3" type="ORF">N7U62_14535</name>
</gene>
<dbReference type="Pfam" id="PF14587">
    <property type="entry name" value="Glyco_hydr_30_2"/>
    <property type="match status" value="1"/>
</dbReference>
<keyword evidence="4" id="KW-1185">Reference proteome</keyword>
<comment type="caution">
    <text evidence="3">The sequence shown here is derived from an EMBL/GenBank/DDBJ whole genome shotgun (WGS) entry which is preliminary data.</text>
</comment>
<dbReference type="PANTHER" id="PTHR42767">
    <property type="entry name" value="ENDO-BETA-1,6-GALACTANASE"/>
    <property type="match status" value="1"/>
</dbReference>
<keyword evidence="3" id="KW-0624">Polysaccharide degradation</keyword>
<dbReference type="Gene3D" id="2.60.40.1180">
    <property type="entry name" value="Golgi alpha-mannosidase II"/>
    <property type="match status" value="1"/>
</dbReference>
<keyword evidence="3" id="KW-0119">Carbohydrate metabolism</keyword>
<feature type="region of interest" description="Disordered" evidence="1">
    <location>
        <begin position="46"/>
        <end position="65"/>
    </location>
</feature>
<accession>A0ABT3CW04</accession>
<dbReference type="Gene3D" id="3.20.20.80">
    <property type="entry name" value="Glycosidases"/>
    <property type="match status" value="1"/>
</dbReference>
<evidence type="ECO:0000313" key="3">
    <source>
        <dbReference type="EMBL" id="MCV9387896.1"/>
    </source>
</evidence>
<evidence type="ECO:0000259" key="2">
    <source>
        <dbReference type="Pfam" id="PF14587"/>
    </source>
</evidence>
<dbReference type="InterPro" id="IPR039514">
    <property type="entry name" value="6GAL-like"/>
</dbReference>
<protein>
    <submittedName>
        <fullName evidence="3">Xylanase</fullName>
    </submittedName>
</protein>
<evidence type="ECO:0000256" key="1">
    <source>
        <dbReference type="SAM" id="MobiDB-lite"/>
    </source>
</evidence>
<dbReference type="InterPro" id="IPR039743">
    <property type="entry name" value="6GAL/EXGAL"/>
</dbReference>